<reference evidence="1 2" key="1">
    <citation type="submission" date="2023-03" db="EMBL/GenBank/DDBJ databases">
        <title>Complete genome sequences of several Auritidibacter ignavus strains isolated from ear infections.</title>
        <authorList>
            <person name="Baehr T."/>
            <person name="Baumhoegger A.M."/>
        </authorList>
    </citation>
    <scope>NUCLEOTIDE SEQUENCE [LARGE SCALE GENOMIC DNA]</scope>
    <source>
        <strain evidence="1 2">BABAE-6</strain>
    </source>
</reference>
<accession>A0AAJ6AMP7</accession>
<dbReference type="Gene3D" id="3.30.450.40">
    <property type="match status" value="1"/>
</dbReference>
<sequence>MPVTETKGELTAAWARCAQLGLSRDLQEPALVHSDNDVQLQRLRSGLSDIATPLWEAFSMCSSHEQVMILTDSFGTVLWRYGTSKMLNQADRIGFVEGAGWSEPSVGTNAISQALRTQTASLVSGEQHFAYSHQRFSCMAAPITCPRSGSVIGILDITGPCTTISEDITAMVQFSAGLATGLLRSQLEEASEANLVRLRLLGSQPAVSVPGRGWTQIPLRGAEVLAMLESRRRGWSAAELTGELYGDFGLPGTIRTEMHRLRKVLGDALLSQPYRFAEDVVVTSDVSKVEQLLSEEDLDGVLDLYTQPLLAHSANERILQWRAWLDQHVEQLVRSAGTKSQQIRWRRTEMAFQDQDL</sequence>
<dbReference type="Proteomes" id="UP001224674">
    <property type="component" value="Chromosome"/>
</dbReference>
<dbReference type="EMBL" id="CP122566">
    <property type="protein sequence ID" value="WGH92846.1"/>
    <property type="molecule type" value="Genomic_DNA"/>
</dbReference>
<organism evidence="1 2">
    <name type="scientific">Auritidibacter ignavus</name>
    <dbReference type="NCBI Taxonomy" id="678932"/>
    <lineage>
        <taxon>Bacteria</taxon>
        <taxon>Bacillati</taxon>
        <taxon>Actinomycetota</taxon>
        <taxon>Actinomycetes</taxon>
        <taxon>Micrococcales</taxon>
        <taxon>Micrococcaceae</taxon>
        <taxon>Auritidibacter</taxon>
    </lineage>
</organism>
<dbReference type="InterPro" id="IPR029016">
    <property type="entry name" value="GAF-like_dom_sf"/>
</dbReference>
<evidence type="ECO:0000313" key="2">
    <source>
        <dbReference type="Proteomes" id="UP001224674"/>
    </source>
</evidence>
<name>A0AAJ6AMP7_9MICC</name>
<dbReference type="AlphaFoldDB" id="A0AAJ6AMP7"/>
<dbReference type="RefSeq" id="WP_110101410.1">
    <property type="nucleotide sequence ID" value="NZ_CP122561.1"/>
</dbReference>
<keyword evidence="2" id="KW-1185">Reference proteome</keyword>
<proteinExistence type="predicted"/>
<dbReference type="GeneID" id="83695921"/>
<gene>
    <name evidence="1" type="ORF">QDX21_11185</name>
</gene>
<protein>
    <submittedName>
        <fullName evidence="1">GAF domain-containing protein</fullName>
    </submittedName>
</protein>
<evidence type="ECO:0000313" key="1">
    <source>
        <dbReference type="EMBL" id="WGH92846.1"/>
    </source>
</evidence>